<keyword evidence="1" id="KW-0805">Transcription regulation</keyword>
<dbReference type="PROSITE" id="PS51077">
    <property type="entry name" value="HTH_ICLR"/>
    <property type="match status" value="1"/>
</dbReference>
<dbReference type="InterPro" id="IPR036388">
    <property type="entry name" value="WH-like_DNA-bd_sf"/>
</dbReference>
<feature type="domain" description="HTH iclR-type" evidence="4">
    <location>
        <begin position="1"/>
        <end position="55"/>
    </location>
</feature>
<dbReference type="PANTHER" id="PTHR30136">
    <property type="entry name" value="HELIX-TURN-HELIX TRANSCRIPTIONAL REGULATOR, ICLR FAMILY"/>
    <property type="match status" value="1"/>
</dbReference>
<evidence type="ECO:0000259" key="4">
    <source>
        <dbReference type="PROSITE" id="PS51077"/>
    </source>
</evidence>
<dbReference type="RefSeq" id="WP_278158373.1">
    <property type="nucleotide sequence ID" value="NZ_CP121252.1"/>
</dbReference>
<dbReference type="InterPro" id="IPR050707">
    <property type="entry name" value="HTH_MetabolicPath_Reg"/>
</dbReference>
<organism evidence="6 7">
    <name type="scientific">Citricoccus muralis</name>
    <dbReference type="NCBI Taxonomy" id="169134"/>
    <lineage>
        <taxon>Bacteria</taxon>
        <taxon>Bacillati</taxon>
        <taxon>Actinomycetota</taxon>
        <taxon>Actinomycetes</taxon>
        <taxon>Micrococcales</taxon>
        <taxon>Micrococcaceae</taxon>
        <taxon>Citricoccus</taxon>
    </lineage>
</organism>
<dbReference type="Pfam" id="PF01614">
    <property type="entry name" value="IclR_C"/>
    <property type="match status" value="1"/>
</dbReference>
<dbReference type="SMART" id="SM00346">
    <property type="entry name" value="HTH_ICLR"/>
    <property type="match status" value="1"/>
</dbReference>
<keyword evidence="3" id="KW-0804">Transcription</keyword>
<protein>
    <submittedName>
        <fullName evidence="6">Helix-turn-helix domain-containing protein</fullName>
    </submittedName>
</protein>
<dbReference type="InterPro" id="IPR029016">
    <property type="entry name" value="GAF-like_dom_sf"/>
</dbReference>
<dbReference type="PROSITE" id="PS51078">
    <property type="entry name" value="ICLR_ED"/>
    <property type="match status" value="1"/>
</dbReference>
<evidence type="ECO:0000313" key="6">
    <source>
        <dbReference type="EMBL" id="WFP17098.1"/>
    </source>
</evidence>
<dbReference type="InterPro" id="IPR005471">
    <property type="entry name" value="Tscrpt_reg_IclR_N"/>
</dbReference>
<dbReference type="InterPro" id="IPR014757">
    <property type="entry name" value="Tscrpt_reg_IclR_C"/>
</dbReference>
<evidence type="ECO:0000256" key="2">
    <source>
        <dbReference type="ARBA" id="ARBA00023125"/>
    </source>
</evidence>
<evidence type="ECO:0000256" key="1">
    <source>
        <dbReference type="ARBA" id="ARBA00023015"/>
    </source>
</evidence>
<evidence type="ECO:0000256" key="3">
    <source>
        <dbReference type="ARBA" id="ARBA00023163"/>
    </source>
</evidence>
<name>A0ABY8H8W5_9MICC</name>
<sequence length="242" mass="26530">MRRVLETFTPNDSGLTLTEIARRASMPVSSVHGIAHQLADEGLLERGRGTFMLGVKLWEIAIRAPGTFGLRQAALRPMERAHALIGHHVQLGILSQSEMLYIERLSSDDPVVNFTKIGGRLPWYRTSSGILLVALGDPDVRARLMDESPRAGWPSMPMDEASMRQWLRRVEHNRFVVSEGFVHPDATSIAVPIMSPWNSAVAALAAVVPSQGTDVEHVVATLRRAAREAGQGLADTLTRDDA</sequence>
<keyword evidence="7" id="KW-1185">Reference proteome</keyword>
<proteinExistence type="predicted"/>
<dbReference type="Gene3D" id="1.10.10.10">
    <property type="entry name" value="Winged helix-like DNA-binding domain superfamily/Winged helix DNA-binding domain"/>
    <property type="match status" value="1"/>
</dbReference>
<accession>A0ABY8H8W5</accession>
<dbReference type="EMBL" id="CP121252">
    <property type="protein sequence ID" value="WFP17098.1"/>
    <property type="molecule type" value="Genomic_DNA"/>
</dbReference>
<feature type="domain" description="IclR-ED" evidence="5">
    <location>
        <begin position="56"/>
        <end position="235"/>
    </location>
</feature>
<dbReference type="InterPro" id="IPR036390">
    <property type="entry name" value="WH_DNA-bd_sf"/>
</dbReference>
<dbReference type="Proteomes" id="UP001219037">
    <property type="component" value="Chromosome"/>
</dbReference>
<dbReference type="SUPFAM" id="SSF46785">
    <property type="entry name" value="Winged helix' DNA-binding domain"/>
    <property type="match status" value="1"/>
</dbReference>
<gene>
    <name evidence="6" type="ORF">P8192_02940</name>
</gene>
<dbReference type="Pfam" id="PF09339">
    <property type="entry name" value="HTH_IclR"/>
    <property type="match status" value="1"/>
</dbReference>
<evidence type="ECO:0000259" key="5">
    <source>
        <dbReference type="PROSITE" id="PS51078"/>
    </source>
</evidence>
<reference evidence="6 7" key="1">
    <citation type="submission" date="2023-04" db="EMBL/GenBank/DDBJ databases">
        <title>Funneling lignin-derived compounds into biodiesel using alkali-halophilic Citricoccus sp. P2.</title>
        <authorList>
            <person name="Luo C.-B."/>
        </authorList>
    </citation>
    <scope>NUCLEOTIDE SEQUENCE [LARGE SCALE GENOMIC DNA]</scope>
    <source>
        <strain evidence="6 7">P2</strain>
    </source>
</reference>
<dbReference type="SUPFAM" id="SSF55781">
    <property type="entry name" value="GAF domain-like"/>
    <property type="match status" value="1"/>
</dbReference>
<evidence type="ECO:0000313" key="7">
    <source>
        <dbReference type="Proteomes" id="UP001219037"/>
    </source>
</evidence>
<keyword evidence="2" id="KW-0238">DNA-binding</keyword>
<dbReference type="PANTHER" id="PTHR30136:SF24">
    <property type="entry name" value="HTH-TYPE TRANSCRIPTIONAL REPRESSOR ALLR"/>
    <property type="match status" value="1"/>
</dbReference>
<dbReference type="Gene3D" id="3.30.450.40">
    <property type="match status" value="1"/>
</dbReference>